<dbReference type="SMART" id="SM00239">
    <property type="entry name" value="C2"/>
    <property type="match status" value="1"/>
</dbReference>
<dbReference type="SMART" id="SM00148">
    <property type="entry name" value="PLCXc"/>
    <property type="match status" value="1"/>
</dbReference>
<dbReference type="GO" id="GO:0046872">
    <property type="term" value="F:metal ion binding"/>
    <property type="evidence" value="ECO:0007669"/>
    <property type="project" value="UniProtKB-KW"/>
</dbReference>
<organism evidence="21 22">
    <name type="scientific">Macaca nemestrina</name>
    <name type="common">Pig-tailed macaque</name>
    <dbReference type="NCBI Taxonomy" id="9545"/>
    <lineage>
        <taxon>Eukaryota</taxon>
        <taxon>Metazoa</taxon>
        <taxon>Chordata</taxon>
        <taxon>Craniata</taxon>
        <taxon>Vertebrata</taxon>
        <taxon>Euteleostomi</taxon>
        <taxon>Mammalia</taxon>
        <taxon>Eutheria</taxon>
        <taxon>Euarchontoglires</taxon>
        <taxon>Primates</taxon>
        <taxon>Haplorrhini</taxon>
        <taxon>Catarrhini</taxon>
        <taxon>Cercopithecidae</taxon>
        <taxon>Cercopithecinae</taxon>
        <taxon>Macaca</taxon>
    </lineage>
</organism>
<keyword evidence="12 17" id="KW-0443">Lipid metabolism</keyword>
<dbReference type="InterPro" id="IPR017946">
    <property type="entry name" value="PLC-like_Pdiesterase_TIM-brl"/>
</dbReference>
<dbReference type="GO" id="GO:0005737">
    <property type="term" value="C:cytoplasm"/>
    <property type="evidence" value="ECO:0007669"/>
    <property type="project" value="UniProtKB-SubCell"/>
</dbReference>
<evidence type="ECO:0000256" key="14">
    <source>
        <dbReference type="ARBA" id="ARBA00023224"/>
    </source>
</evidence>
<dbReference type="SUPFAM" id="SSF47473">
    <property type="entry name" value="EF-hand"/>
    <property type="match status" value="1"/>
</dbReference>
<reference evidence="21" key="1">
    <citation type="submission" date="2025-08" db="UniProtKB">
        <authorList>
            <consortium name="Ensembl"/>
        </authorList>
    </citation>
    <scope>IDENTIFICATION</scope>
</reference>
<dbReference type="FunFam" id="2.60.40.150:FF:000058">
    <property type="entry name" value="Phosphoinositide phospholipase C"/>
    <property type="match status" value="1"/>
</dbReference>
<keyword evidence="6" id="KW-0597">Phosphoprotein</keyword>
<dbReference type="InterPro" id="IPR000008">
    <property type="entry name" value="C2_dom"/>
</dbReference>
<keyword evidence="11 17" id="KW-0442">Lipid degradation</keyword>
<dbReference type="PROSITE" id="PS50007">
    <property type="entry name" value="PIPLC_X_DOMAIN"/>
    <property type="match status" value="1"/>
</dbReference>
<dbReference type="InterPro" id="IPR011993">
    <property type="entry name" value="PH-like_dom_sf"/>
</dbReference>
<evidence type="ECO:0000259" key="20">
    <source>
        <dbReference type="PROSITE" id="PS50008"/>
    </source>
</evidence>
<dbReference type="SUPFAM" id="SSF49562">
    <property type="entry name" value="C2 domain (Calcium/lipid-binding domain, CaLB)"/>
    <property type="match status" value="1"/>
</dbReference>
<dbReference type="InterPro" id="IPR035892">
    <property type="entry name" value="C2_domain_sf"/>
</dbReference>
<dbReference type="Proteomes" id="UP000233120">
    <property type="component" value="Unassembled WGS sequence"/>
</dbReference>
<dbReference type="Pfam" id="PF14788">
    <property type="entry name" value="EF-hand_10"/>
    <property type="match status" value="1"/>
</dbReference>
<dbReference type="PROSITE" id="PS50004">
    <property type="entry name" value="C2"/>
    <property type="match status" value="1"/>
</dbReference>
<dbReference type="Pfam" id="PF00387">
    <property type="entry name" value="PI-PLC-Y"/>
    <property type="match status" value="1"/>
</dbReference>
<dbReference type="InterPro" id="IPR001849">
    <property type="entry name" value="PH_domain"/>
</dbReference>
<reference evidence="21" key="2">
    <citation type="submission" date="2025-09" db="UniProtKB">
        <authorList>
            <consortium name="Ensembl"/>
        </authorList>
    </citation>
    <scope>IDENTIFICATION</scope>
</reference>
<keyword evidence="22" id="KW-1185">Reference proteome</keyword>
<evidence type="ECO:0000256" key="3">
    <source>
        <dbReference type="ARBA" id="ARBA00004496"/>
    </source>
</evidence>
<evidence type="ECO:0000313" key="22">
    <source>
        <dbReference type="Proteomes" id="UP000233120"/>
    </source>
</evidence>
<evidence type="ECO:0000256" key="4">
    <source>
        <dbReference type="ARBA" id="ARBA00004626"/>
    </source>
</evidence>
<feature type="region of interest" description="Disordered" evidence="18">
    <location>
        <begin position="460"/>
        <end position="479"/>
    </location>
</feature>
<evidence type="ECO:0000256" key="10">
    <source>
        <dbReference type="ARBA" id="ARBA00022837"/>
    </source>
</evidence>
<feature type="domain" description="PI-PLC Y-box" evidence="20">
    <location>
        <begin position="530"/>
        <end position="646"/>
    </location>
</feature>
<comment type="cofactor">
    <cofactor evidence="1">
        <name>Ca(2+)</name>
        <dbReference type="ChEBI" id="CHEBI:29108"/>
    </cofactor>
</comment>
<evidence type="ECO:0000256" key="11">
    <source>
        <dbReference type="ARBA" id="ARBA00022963"/>
    </source>
</evidence>
<dbReference type="InterPro" id="IPR000909">
    <property type="entry name" value="PLipase_C_PInositol-sp_X_dom"/>
</dbReference>
<evidence type="ECO:0000256" key="6">
    <source>
        <dbReference type="ARBA" id="ARBA00022553"/>
    </source>
</evidence>
<keyword evidence="14" id="KW-0807">Transducer</keyword>
<accession>A0A2K6B628</accession>
<dbReference type="FunFam" id="2.30.29.30:FF:000088">
    <property type="entry name" value="Phosphoinositide phospholipase C"/>
    <property type="match status" value="1"/>
</dbReference>
<feature type="compositionally biased region" description="Acidic residues" evidence="18">
    <location>
        <begin position="500"/>
        <end position="515"/>
    </location>
</feature>
<dbReference type="Bgee" id="ENSMNEG00000027995">
    <property type="expression patterns" value="Expressed in heart and 7 other cell types or tissues"/>
</dbReference>
<keyword evidence="5" id="KW-0963">Cytoplasm</keyword>
<evidence type="ECO:0000256" key="15">
    <source>
        <dbReference type="ARBA" id="ARBA00023674"/>
    </source>
</evidence>
<dbReference type="SMART" id="SM00233">
    <property type="entry name" value="PH"/>
    <property type="match status" value="1"/>
</dbReference>
<dbReference type="PROSITE" id="PS50008">
    <property type="entry name" value="PIPLC_Y_DOMAIN"/>
    <property type="match status" value="1"/>
</dbReference>
<dbReference type="FunFam" id="1.10.238.10:FF:000071">
    <property type="entry name" value="Phosphoinositide phospholipase C"/>
    <property type="match status" value="1"/>
</dbReference>
<evidence type="ECO:0000259" key="19">
    <source>
        <dbReference type="PROSITE" id="PS50004"/>
    </source>
</evidence>
<dbReference type="FunFam" id="3.20.20.190:FF:000026">
    <property type="entry name" value="Phosphoinositide phospholipase C"/>
    <property type="match status" value="1"/>
</dbReference>
<dbReference type="AlphaFoldDB" id="A0A2K6B628"/>
<dbReference type="GeneTree" id="ENSGT00940000156993"/>
<dbReference type="InterPro" id="IPR039504">
    <property type="entry name" value="PLC-delta3_EF-hand"/>
</dbReference>
<sequence>MLCGRWRRCRRPPEEPPVAAQVAAPVALPSPPTPSDGGTKRPGLRALKKMGLTEDEDVRAMLLGSRLRKIRSRTWHKERLYRLQEDGLSVWFQRRIPRAPSQHIFFVQHIEAVREGHQSEGLRRFGGAFAPARCLTIAFKGRRKNLDLAAPTAEEAQRWVRGLTKLRARLDAMSQRERTHTWIHSYLHRADSNQDSKMSFKEIKSLLRMVNVDMNDMYAYLLFKECDHSNNDRLEGAEIEEFLRRLLKRPELEEIFHQYSGEDRVLSAPELLEFLEDQGEEGATLARAQQLIQTYELNETAKQHELMTLDGFMMYLLSPEGAALDTTHTCVFQDMNQPLAHYFISSSHNTYLTDSQIGGPSSTEAYIRAFAQGCRCVELDCWEGPGGEPIIYHGHTLTSKILFRDVVQAVRDHAFTVTVPLPLSYSLENHCGRAAHGRHLRHHPKGTMLVTQALDSPKSLRSLTLHPPHWPPQQLKGRVLVKGKKLPAARSEDGRALSDREEEEDDDEEEEEEVETAAQRRLAKQISPELSALVVYCHATRLRTLHPAPDAPQPCQVSSLSERKAKKLIREAGNSFVRHNARQLTRVYPLGLRMNSANYSPQEMWNSGCQLVALNFQTPGYEMDLNAGRFLVNGQCGYVLKPACLRQPDSTFDPEDPGPPRTTLSIQVLTAQQLPKLNAEKPHSIVDPLVRVEIHGVPADCARQETDYVLNNGFNPHWGQTLQFQLRAPELALVRFVVEDYDATSPNDFVGQFTLPLSSLKQGYRHIHLLSKDGASLSPATLFIQIRIQRP</sequence>
<feature type="domain" description="C2" evidence="19">
    <location>
        <begin position="646"/>
        <end position="771"/>
    </location>
</feature>
<evidence type="ECO:0000256" key="2">
    <source>
        <dbReference type="ARBA" id="ARBA00004170"/>
    </source>
</evidence>
<evidence type="ECO:0000256" key="7">
    <source>
        <dbReference type="ARBA" id="ARBA00022723"/>
    </source>
</evidence>
<proteinExistence type="predicted"/>
<keyword evidence="10" id="KW-0106">Calcium</keyword>
<dbReference type="SUPFAM" id="SSF51695">
    <property type="entry name" value="PLC-like phosphodiesterases"/>
    <property type="match status" value="1"/>
</dbReference>
<dbReference type="CDD" id="cd16218">
    <property type="entry name" value="EFh_PI-PLCdelta3"/>
    <property type="match status" value="1"/>
</dbReference>
<dbReference type="PANTHER" id="PTHR10336:SF33">
    <property type="entry name" value="1-PHOSPHATIDYLINOSITOL 4,5-BISPHOSPHATE PHOSPHODIESTERASE DELTA-3"/>
    <property type="match status" value="1"/>
</dbReference>
<feature type="compositionally biased region" description="Basic and acidic residues" evidence="18">
    <location>
        <begin position="490"/>
        <end position="499"/>
    </location>
</feature>
<feature type="compositionally biased region" description="Low complexity" evidence="18">
    <location>
        <begin position="17"/>
        <end position="27"/>
    </location>
</feature>
<dbReference type="PANTHER" id="PTHR10336">
    <property type="entry name" value="PHOSPHOINOSITIDE-SPECIFIC PHOSPHOLIPASE C FAMILY PROTEIN"/>
    <property type="match status" value="1"/>
</dbReference>
<dbReference type="Gene3D" id="3.20.20.190">
    <property type="entry name" value="Phosphatidylinositol (PI) phosphodiesterase"/>
    <property type="match status" value="1"/>
</dbReference>
<evidence type="ECO:0000256" key="5">
    <source>
        <dbReference type="ARBA" id="ARBA00022490"/>
    </source>
</evidence>
<dbReference type="PRINTS" id="PR00390">
    <property type="entry name" value="PHPHLIPASEC"/>
</dbReference>
<keyword evidence="7" id="KW-0479">Metal-binding</keyword>
<dbReference type="Pfam" id="PF00388">
    <property type="entry name" value="PI-PLC-X"/>
    <property type="match status" value="1"/>
</dbReference>
<dbReference type="InterPro" id="IPR011992">
    <property type="entry name" value="EF-hand-dom_pair"/>
</dbReference>
<dbReference type="Ensembl" id="ENSMNET00000030991.1">
    <property type="protein sequence ID" value="ENSMNEP00000006862.1"/>
    <property type="gene ID" value="ENSMNEG00000027995.1"/>
</dbReference>
<evidence type="ECO:0000256" key="8">
    <source>
        <dbReference type="ARBA" id="ARBA00022737"/>
    </source>
</evidence>
<dbReference type="SMART" id="SM00149">
    <property type="entry name" value="PLCYc"/>
    <property type="match status" value="1"/>
</dbReference>
<keyword evidence="8" id="KW-0677">Repeat</keyword>
<keyword evidence="9 17" id="KW-0378">Hydrolase</keyword>
<gene>
    <name evidence="21" type="primary">PLCD3</name>
</gene>
<dbReference type="EC" id="3.1.4.11" evidence="17"/>
<dbReference type="OMA" id="LAVYCHA"/>
<dbReference type="Gene3D" id="2.60.40.150">
    <property type="entry name" value="C2 domain"/>
    <property type="match status" value="1"/>
</dbReference>
<name>A0A2K6B628_MACNE</name>
<evidence type="ECO:0000256" key="18">
    <source>
        <dbReference type="SAM" id="MobiDB-lite"/>
    </source>
</evidence>
<dbReference type="GO" id="GO:0042127">
    <property type="term" value="P:regulation of cell population proliferation"/>
    <property type="evidence" value="ECO:0007669"/>
    <property type="project" value="Ensembl"/>
</dbReference>
<feature type="region of interest" description="Disordered" evidence="18">
    <location>
        <begin position="12"/>
        <end position="43"/>
    </location>
</feature>
<dbReference type="InterPro" id="IPR001711">
    <property type="entry name" value="PLipase_C_Pinositol-sp_Y"/>
</dbReference>
<comment type="function">
    <text evidence="16">Hydrolyzes the phosphatidylinositol 4,5-bisphosphate (PIP2) to generate 2 second messenger molecules diacylglycerol (DAG) and inositol 1,4,5-trisphosphate (IP3). DAG mediates the activation of protein kinase C (PKC), while IP3 releases Ca(2+) from intracellular stores. Essential for trophoblast and placental development. May participate in cytokinesis by hydrolyzing PIP2 at the cleavage furrow. Regulates neurite outgrowth through the inhibition of RhoA/Rho kinase signaling.</text>
</comment>
<evidence type="ECO:0000313" key="21">
    <source>
        <dbReference type="Ensembl" id="ENSMNEP00000006862.1"/>
    </source>
</evidence>
<dbReference type="CDD" id="cd13363">
    <property type="entry name" value="PH_PLC_delta"/>
    <property type="match status" value="1"/>
</dbReference>
<dbReference type="InterPro" id="IPR001192">
    <property type="entry name" value="PI-PLC_fam"/>
</dbReference>
<evidence type="ECO:0000256" key="9">
    <source>
        <dbReference type="ARBA" id="ARBA00022801"/>
    </source>
</evidence>
<dbReference type="FunFam" id="1.10.238.10:FF:000005">
    <property type="entry name" value="Phosphoinositide phospholipase C"/>
    <property type="match status" value="1"/>
</dbReference>
<dbReference type="GO" id="GO:0032154">
    <property type="term" value="C:cleavage furrow"/>
    <property type="evidence" value="ECO:0007669"/>
    <property type="project" value="UniProtKB-SubCell"/>
</dbReference>
<dbReference type="GO" id="GO:0016042">
    <property type="term" value="P:lipid catabolic process"/>
    <property type="evidence" value="ECO:0007669"/>
    <property type="project" value="UniProtKB-KW"/>
</dbReference>
<evidence type="ECO:0000256" key="1">
    <source>
        <dbReference type="ARBA" id="ARBA00001913"/>
    </source>
</evidence>
<dbReference type="GO" id="GO:0001525">
    <property type="term" value="P:angiogenesis"/>
    <property type="evidence" value="ECO:0007669"/>
    <property type="project" value="Ensembl"/>
</dbReference>
<dbReference type="Gene3D" id="2.30.29.30">
    <property type="entry name" value="Pleckstrin-homology domain (PH domain)/Phosphotyrosine-binding domain (PTB)"/>
    <property type="match status" value="1"/>
</dbReference>
<comment type="catalytic activity">
    <reaction evidence="15">
        <text>a 1,2-diacyl-sn-glycero-3-phospho-(1D-myo-inositol-4,5-bisphosphate) + H2O = 1D-myo-inositol 1,4,5-trisphosphate + a 1,2-diacyl-sn-glycerol + H(+)</text>
        <dbReference type="Rhea" id="RHEA:33179"/>
        <dbReference type="ChEBI" id="CHEBI:15377"/>
        <dbReference type="ChEBI" id="CHEBI:15378"/>
        <dbReference type="ChEBI" id="CHEBI:17815"/>
        <dbReference type="ChEBI" id="CHEBI:58456"/>
        <dbReference type="ChEBI" id="CHEBI:203600"/>
        <dbReference type="EC" id="3.1.4.11"/>
    </reaction>
    <physiologicalReaction direction="left-to-right" evidence="15">
        <dbReference type="Rhea" id="RHEA:33180"/>
    </physiologicalReaction>
</comment>
<dbReference type="CDD" id="cd00275">
    <property type="entry name" value="C2_PLC_like"/>
    <property type="match status" value="1"/>
</dbReference>
<keyword evidence="13" id="KW-0472">Membrane</keyword>
<dbReference type="GO" id="GO:0004435">
    <property type="term" value="F:phosphatidylinositol-4,5-bisphosphate phospholipase C activity"/>
    <property type="evidence" value="ECO:0007669"/>
    <property type="project" value="UniProtKB-EC"/>
</dbReference>
<dbReference type="PROSITE" id="PS00018">
    <property type="entry name" value="EF_HAND_1"/>
    <property type="match status" value="1"/>
</dbReference>
<comment type="subcellular location">
    <subcellularLocation>
        <location evidence="4">Cleavage furrow</location>
    </subcellularLocation>
    <subcellularLocation>
        <location evidence="3">Cytoplasm</location>
    </subcellularLocation>
    <subcellularLocation>
        <location evidence="2">Membrane</location>
        <topology evidence="2">Peripheral membrane protein</topology>
    </subcellularLocation>
</comment>
<dbReference type="GO" id="GO:0060716">
    <property type="term" value="P:labyrinthine layer blood vessel development"/>
    <property type="evidence" value="ECO:0007669"/>
    <property type="project" value="Ensembl"/>
</dbReference>
<protein>
    <recommendedName>
        <fullName evidence="17">Phosphoinositide phospholipase C</fullName>
        <ecNumber evidence="17">3.1.4.11</ecNumber>
    </recommendedName>
</protein>
<evidence type="ECO:0000256" key="12">
    <source>
        <dbReference type="ARBA" id="ARBA00023098"/>
    </source>
</evidence>
<evidence type="ECO:0000256" key="13">
    <source>
        <dbReference type="ARBA" id="ARBA00023136"/>
    </source>
</evidence>
<evidence type="ECO:0000256" key="17">
    <source>
        <dbReference type="RuleBase" id="RU361133"/>
    </source>
</evidence>
<dbReference type="SUPFAM" id="SSF50729">
    <property type="entry name" value="PH domain-like"/>
    <property type="match status" value="1"/>
</dbReference>
<evidence type="ECO:0000256" key="16">
    <source>
        <dbReference type="ARBA" id="ARBA00055041"/>
    </source>
</evidence>
<dbReference type="GO" id="GO:0035556">
    <property type="term" value="P:intracellular signal transduction"/>
    <property type="evidence" value="ECO:0007669"/>
    <property type="project" value="InterPro"/>
</dbReference>
<dbReference type="STRING" id="9545.ENSMNEP00000006862"/>
<dbReference type="InterPro" id="IPR018247">
    <property type="entry name" value="EF_Hand_1_Ca_BS"/>
</dbReference>
<feature type="region of interest" description="Disordered" evidence="18">
    <location>
        <begin position="485"/>
        <end position="522"/>
    </location>
</feature>
<dbReference type="Gene3D" id="1.10.238.10">
    <property type="entry name" value="EF-hand"/>
    <property type="match status" value="2"/>
</dbReference>
<dbReference type="Pfam" id="PF00168">
    <property type="entry name" value="C2"/>
    <property type="match status" value="1"/>
</dbReference>